<feature type="transmembrane region" description="Helical" evidence="1">
    <location>
        <begin position="282"/>
        <end position="305"/>
    </location>
</feature>
<evidence type="ECO:0000256" key="1">
    <source>
        <dbReference type="SAM" id="Phobius"/>
    </source>
</evidence>
<proteinExistence type="predicted"/>
<evidence type="ECO:0000313" key="3">
    <source>
        <dbReference type="Proteomes" id="UP001595699"/>
    </source>
</evidence>
<keyword evidence="1" id="KW-0472">Membrane</keyword>
<protein>
    <recommendedName>
        <fullName evidence="4">Integral membrane protein</fullName>
    </recommendedName>
</protein>
<accession>A0ABV7YN04</accession>
<feature type="transmembrane region" description="Helical" evidence="1">
    <location>
        <begin position="209"/>
        <end position="238"/>
    </location>
</feature>
<feature type="transmembrane region" description="Helical" evidence="1">
    <location>
        <begin position="83"/>
        <end position="101"/>
    </location>
</feature>
<feature type="transmembrane region" description="Helical" evidence="1">
    <location>
        <begin position="357"/>
        <end position="377"/>
    </location>
</feature>
<comment type="caution">
    <text evidence="2">The sequence shown here is derived from an EMBL/GenBank/DDBJ whole genome shotgun (WGS) entry which is preliminary data.</text>
</comment>
<feature type="transmembrane region" description="Helical" evidence="1">
    <location>
        <begin position="12"/>
        <end position="33"/>
    </location>
</feature>
<gene>
    <name evidence="2" type="ORF">ACFOUW_35775</name>
</gene>
<feature type="transmembrane region" description="Helical" evidence="1">
    <location>
        <begin position="327"/>
        <end position="345"/>
    </location>
</feature>
<keyword evidence="1" id="KW-0812">Transmembrane</keyword>
<keyword evidence="3" id="KW-1185">Reference proteome</keyword>
<evidence type="ECO:0008006" key="4">
    <source>
        <dbReference type="Google" id="ProtNLM"/>
    </source>
</evidence>
<feature type="transmembrane region" description="Helical" evidence="1">
    <location>
        <begin position="244"/>
        <end position="275"/>
    </location>
</feature>
<feature type="transmembrane region" description="Helical" evidence="1">
    <location>
        <begin position="173"/>
        <end position="197"/>
    </location>
</feature>
<dbReference type="EMBL" id="JBHRZH010000050">
    <property type="protein sequence ID" value="MFC3766234.1"/>
    <property type="molecule type" value="Genomic_DNA"/>
</dbReference>
<sequence>MATNDGTRADTIAAIAAAILIALSATVGAILNATGQPVHITTPPIFATVSPHVSWSTPVALAIAAATVWYGPAVARTLPWRRLLLAGWATSVAWILALAMVDGWSRFANLFAKPSEYLSDVPNAPPWNDFLPTFAGRIVDGQPDSWAIHVAGHPPGAFAFFVFLDRIGLHGPAAAAIVVVLLGATGCVAVAIAIRALDSEAMARRAMPFLVLAPTAIWMGVSADAMFLAVTAWGVALLCLRSTFAAIAGGLLLGASLYLSYGFVLLAIPALAVLVARRSLRAALLASAGAAAVVLAVTVGGFAWWEGYEQLVIRYNQGVGGLRPDGYWIWANFGALALATGPAVAAGLRRTRVRRGIVVPVLAALACVVVASLSGMSKSEVERIWLPFAAWLLASCALLPAAKHRRWLAVQAGAALLLQHLLITQW</sequence>
<dbReference type="RefSeq" id="WP_205117548.1">
    <property type="nucleotide sequence ID" value="NZ_JAFBCM010000001.1"/>
</dbReference>
<organism evidence="2 3">
    <name type="scientific">Tenggerimyces flavus</name>
    <dbReference type="NCBI Taxonomy" id="1708749"/>
    <lineage>
        <taxon>Bacteria</taxon>
        <taxon>Bacillati</taxon>
        <taxon>Actinomycetota</taxon>
        <taxon>Actinomycetes</taxon>
        <taxon>Propionibacteriales</taxon>
        <taxon>Nocardioidaceae</taxon>
        <taxon>Tenggerimyces</taxon>
    </lineage>
</organism>
<reference evidence="3" key="1">
    <citation type="journal article" date="2019" name="Int. J. Syst. Evol. Microbiol.">
        <title>The Global Catalogue of Microorganisms (GCM) 10K type strain sequencing project: providing services to taxonomists for standard genome sequencing and annotation.</title>
        <authorList>
            <consortium name="The Broad Institute Genomics Platform"/>
            <consortium name="The Broad Institute Genome Sequencing Center for Infectious Disease"/>
            <person name="Wu L."/>
            <person name="Ma J."/>
        </authorList>
    </citation>
    <scope>NUCLEOTIDE SEQUENCE [LARGE SCALE GENOMIC DNA]</scope>
    <source>
        <strain evidence="3">CGMCC 4.7241</strain>
    </source>
</reference>
<keyword evidence="1" id="KW-1133">Transmembrane helix</keyword>
<evidence type="ECO:0000313" key="2">
    <source>
        <dbReference type="EMBL" id="MFC3766234.1"/>
    </source>
</evidence>
<name>A0ABV7YN04_9ACTN</name>
<feature type="transmembrane region" description="Helical" evidence="1">
    <location>
        <begin position="383"/>
        <end position="402"/>
    </location>
</feature>
<dbReference type="Proteomes" id="UP001595699">
    <property type="component" value="Unassembled WGS sequence"/>
</dbReference>
<feature type="transmembrane region" description="Helical" evidence="1">
    <location>
        <begin position="53"/>
        <end position="71"/>
    </location>
</feature>